<dbReference type="STRING" id="517418.Ctha_0134"/>
<dbReference type="eggNOG" id="ENOG50331H2">
    <property type="taxonomic scope" value="Bacteria"/>
</dbReference>
<dbReference type="OrthoDB" id="5791859at2"/>
<evidence type="ECO:0000313" key="2">
    <source>
        <dbReference type="Proteomes" id="UP000001208"/>
    </source>
</evidence>
<dbReference type="HOGENOM" id="CLU_102440_0_0_10"/>
<organism evidence="1 2">
    <name type="scientific">Chloroherpeton thalassium (strain ATCC 35110 / GB-78)</name>
    <dbReference type="NCBI Taxonomy" id="517418"/>
    <lineage>
        <taxon>Bacteria</taxon>
        <taxon>Pseudomonadati</taxon>
        <taxon>Chlorobiota</taxon>
        <taxon>Chlorobiia</taxon>
        <taxon>Chlorobiales</taxon>
        <taxon>Chloroherpetonaceae</taxon>
        <taxon>Chloroherpeton</taxon>
    </lineage>
</organism>
<dbReference type="KEGG" id="cts:Ctha_0134"/>
<proteinExistence type="predicted"/>
<protein>
    <submittedName>
        <fullName evidence="1">Uncharacterized protein</fullName>
    </submittedName>
</protein>
<sequence length="251" mass="28391">MLYDNISIETLIDSEASHELLKQVNRLASSEKLKTLGVRLEEKGRLFEQTFAESAIDRMTETDLRRVLLSVFSVRKKSLFFVQANGFEPLKAEIKTLLYGNKPVAERHDWFLDAVKGINEMRALNLAGELLHFTMPDKYWLWTTWIWSPKNGKGALPLVLSDKAELAGATYGESYLKVGQAVAELTRDGHTSGYARFGKGLYGTDVFLACVYAVYMNLVFKVKLSQEYNRILPELSELAERVLGVQGKETN</sequence>
<dbReference type="Proteomes" id="UP000001208">
    <property type="component" value="Chromosome"/>
</dbReference>
<dbReference type="AlphaFoldDB" id="B3QSW2"/>
<dbReference type="EMBL" id="CP001100">
    <property type="protein sequence ID" value="ACF12605.1"/>
    <property type="molecule type" value="Genomic_DNA"/>
</dbReference>
<name>B3QSW2_CHLT3</name>
<reference evidence="1 2" key="1">
    <citation type="submission" date="2008-06" db="EMBL/GenBank/DDBJ databases">
        <title>Complete sequence of Chloroherpeton thalassium ATCC 35110.</title>
        <authorList>
            <consortium name="US DOE Joint Genome Institute"/>
            <person name="Lucas S."/>
            <person name="Copeland A."/>
            <person name="Lapidus A."/>
            <person name="Glavina del Rio T."/>
            <person name="Dalin E."/>
            <person name="Tice H."/>
            <person name="Bruce D."/>
            <person name="Goodwin L."/>
            <person name="Pitluck S."/>
            <person name="Schmutz J."/>
            <person name="Larimer F."/>
            <person name="Land M."/>
            <person name="Hauser L."/>
            <person name="Kyrpides N."/>
            <person name="Mikhailova N."/>
            <person name="Liu Z."/>
            <person name="Li T."/>
            <person name="Zhao F."/>
            <person name="Overmann J."/>
            <person name="Bryant D.A."/>
            <person name="Richardson P."/>
        </authorList>
    </citation>
    <scope>NUCLEOTIDE SEQUENCE [LARGE SCALE GENOMIC DNA]</scope>
    <source>
        <strain evidence="2">ATCC 35110 / GB-78</strain>
    </source>
</reference>
<evidence type="ECO:0000313" key="1">
    <source>
        <dbReference type="EMBL" id="ACF12605.1"/>
    </source>
</evidence>
<dbReference type="RefSeq" id="WP_012498689.1">
    <property type="nucleotide sequence ID" value="NC_011026.1"/>
</dbReference>
<gene>
    <name evidence="1" type="ordered locus">Ctha_0134</name>
</gene>
<keyword evidence="2" id="KW-1185">Reference proteome</keyword>
<accession>B3QSW2</accession>